<dbReference type="SUPFAM" id="SSF57625">
    <property type="entry name" value="Invertebrate chitin-binding proteins"/>
    <property type="match status" value="1"/>
</dbReference>
<dbReference type="InterPro" id="IPR036508">
    <property type="entry name" value="Chitin-bd_dom_sf"/>
</dbReference>
<sequence>METLPAYCLIIMTTLYSTFCGSSTPCVDSCLGLEDGNYQHCQDCQHYVACSNSLKYVMPCPSNLVWHDGMKRCEYTSPTCTSTRTDRITSIIQPLNGKGYIYSMNIKVSFTISMHVKIISYCSGQ</sequence>
<dbReference type="AlphaFoldDB" id="A0ABD3XE67"/>
<keyword evidence="1" id="KW-0732">Signal</keyword>
<feature type="signal peptide" evidence="1">
    <location>
        <begin position="1"/>
        <end position="20"/>
    </location>
</feature>
<keyword evidence="4" id="KW-1185">Reference proteome</keyword>
<name>A0ABD3XE67_SINWO</name>
<proteinExistence type="predicted"/>
<dbReference type="Pfam" id="PF01607">
    <property type="entry name" value="CBM_14"/>
    <property type="match status" value="1"/>
</dbReference>
<gene>
    <name evidence="3" type="ORF">ACJMK2_024706</name>
</gene>
<reference evidence="3 4" key="1">
    <citation type="submission" date="2024-11" db="EMBL/GenBank/DDBJ databases">
        <title>Chromosome-level genome assembly of the freshwater bivalve Anodonta woodiana.</title>
        <authorList>
            <person name="Chen X."/>
        </authorList>
    </citation>
    <scope>NUCLEOTIDE SEQUENCE [LARGE SCALE GENOMIC DNA]</scope>
    <source>
        <strain evidence="3">MN2024</strain>
        <tissue evidence="3">Gills</tissue>
    </source>
</reference>
<feature type="chain" id="PRO_5044764747" description="Chitin-binding type-2 domain-containing protein" evidence="1">
    <location>
        <begin position="21"/>
        <end position="125"/>
    </location>
</feature>
<dbReference type="InterPro" id="IPR002557">
    <property type="entry name" value="Chitin-bd_dom"/>
</dbReference>
<dbReference type="Proteomes" id="UP001634394">
    <property type="component" value="Unassembled WGS sequence"/>
</dbReference>
<organism evidence="3 4">
    <name type="scientific">Sinanodonta woodiana</name>
    <name type="common">Chinese pond mussel</name>
    <name type="synonym">Anodonta woodiana</name>
    <dbReference type="NCBI Taxonomy" id="1069815"/>
    <lineage>
        <taxon>Eukaryota</taxon>
        <taxon>Metazoa</taxon>
        <taxon>Spiralia</taxon>
        <taxon>Lophotrochozoa</taxon>
        <taxon>Mollusca</taxon>
        <taxon>Bivalvia</taxon>
        <taxon>Autobranchia</taxon>
        <taxon>Heteroconchia</taxon>
        <taxon>Palaeoheterodonta</taxon>
        <taxon>Unionida</taxon>
        <taxon>Unionoidea</taxon>
        <taxon>Unionidae</taxon>
        <taxon>Unioninae</taxon>
        <taxon>Sinanodonta</taxon>
    </lineage>
</organism>
<evidence type="ECO:0000259" key="2">
    <source>
        <dbReference type="PROSITE" id="PS50940"/>
    </source>
</evidence>
<dbReference type="Gene3D" id="2.170.140.10">
    <property type="entry name" value="Chitin binding domain"/>
    <property type="match status" value="1"/>
</dbReference>
<evidence type="ECO:0000313" key="3">
    <source>
        <dbReference type="EMBL" id="KAL3884574.1"/>
    </source>
</evidence>
<dbReference type="EMBL" id="JBJQND010000002">
    <property type="protein sequence ID" value="KAL3884574.1"/>
    <property type="molecule type" value="Genomic_DNA"/>
</dbReference>
<accession>A0ABD3XE67</accession>
<evidence type="ECO:0000256" key="1">
    <source>
        <dbReference type="SAM" id="SignalP"/>
    </source>
</evidence>
<evidence type="ECO:0000313" key="4">
    <source>
        <dbReference type="Proteomes" id="UP001634394"/>
    </source>
</evidence>
<dbReference type="PROSITE" id="PS50940">
    <property type="entry name" value="CHIT_BIND_II"/>
    <property type="match status" value="1"/>
</dbReference>
<feature type="domain" description="Chitin-binding type-2" evidence="2">
    <location>
        <begin position="27"/>
        <end position="82"/>
    </location>
</feature>
<comment type="caution">
    <text evidence="3">The sequence shown here is derived from an EMBL/GenBank/DDBJ whole genome shotgun (WGS) entry which is preliminary data.</text>
</comment>
<dbReference type="SMART" id="SM00494">
    <property type="entry name" value="ChtBD2"/>
    <property type="match status" value="1"/>
</dbReference>
<protein>
    <recommendedName>
        <fullName evidence="2">Chitin-binding type-2 domain-containing protein</fullName>
    </recommendedName>
</protein>